<protein>
    <submittedName>
        <fullName evidence="1">Uncharacterized protein</fullName>
    </submittedName>
</protein>
<evidence type="ECO:0000313" key="2">
    <source>
        <dbReference type="Proteomes" id="UP000233293"/>
    </source>
</evidence>
<name>A0A2N3PTA3_9PROT</name>
<reference evidence="2" key="1">
    <citation type="submission" date="2017-12" db="EMBL/GenBank/DDBJ databases">
        <title>Draft genome sequence of Telmatospirillum siberiense 26-4b1T, an acidotolerant peatland alphaproteobacterium potentially involved in sulfur cycling.</title>
        <authorList>
            <person name="Hausmann B."/>
            <person name="Pjevac P."/>
            <person name="Schreck K."/>
            <person name="Herbold C.W."/>
            <person name="Daims H."/>
            <person name="Wagner M."/>
            <person name="Pester M."/>
            <person name="Loy A."/>
        </authorList>
    </citation>
    <scope>NUCLEOTIDE SEQUENCE [LARGE SCALE GENOMIC DNA]</scope>
    <source>
        <strain evidence="2">26-4b1</strain>
    </source>
</reference>
<evidence type="ECO:0000313" key="1">
    <source>
        <dbReference type="EMBL" id="PKU23631.1"/>
    </source>
</evidence>
<keyword evidence="2" id="KW-1185">Reference proteome</keyword>
<dbReference type="Proteomes" id="UP000233293">
    <property type="component" value="Unassembled WGS sequence"/>
</dbReference>
<accession>A0A2N3PTA3</accession>
<sequence>MIKEGNIRRGRYLNVPRKLDLMVMIGGRMVRVLDATLRTIRLETVGGVAPGDIRITLYPIGGDGRVETEAGVEAVARVIDQNDKASHLAFIVSTYPLSKLIISSLAHRQGIEPYHRKIGL</sequence>
<dbReference type="AlphaFoldDB" id="A0A2N3PTA3"/>
<organism evidence="1 2">
    <name type="scientific">Telmatospirillum siberiense</name>
    <dbReference type="NCBI Taxonomy" id="382514"/>
    <lineage>
        <taxon>Bacteria</taxon>
        <taxon>Pseudomonadati</taxon>
        <taxon>Pseudomonadota</taxon>
        <taxon>Alphaproteobacteria</taxon>
        <taxon>Rhodospirillales</taxon>
        <taxon>Rhodospirillaceae</taxon>
        <taxon>Telmatospirillum</taxon>
    </lineage>
</organism>
<proteinExistence type="predicted"/>
<dbReference type="EMBL" id="PIUM01000018">
    <property type="protein sequence ID" value="PKU23631.1"/>
    <property type="molecule type" value="Genomic_DNA"/>
</dbReference>
<comment type="caution">
    <text evidence="1">The sequence shown here is derived from an EMBL/GenBank/DDBJ whole genome shotgun (WGS) entry which is preliminary data.</text>
</comment>
<gene>
    <name evidence="1" type="ORF">CWS72_15235</name>
</gene>